<dbReference type="CDD" id="cd00038">
    <property type="entry name" value="CAP_ED"/>
    <property type="match status" value="1"/>
</dbReference>
<organism evidence="7 8">
    <name type="scientific">Leptonema illini</name>
    <dbReference type="NCBI Taxonomy" id="183"/>
    <lineage>
        <taxon>Bacteria</taxon>
        <taxon>Pseudomonadati</taxon>
        <taxon>Spirochaetota</taxon>
        <taxon>Spirochaetia</taxon>
        <taxon>Leptospirales</taxon>
        <taxon>Leptospiraceae</taxon>
        <taxon>Leptonema</taxon>
    </lineage>
</organism>
<feature type="transmembrane region" description="Helical" evidence="5">
    <location>
        <begin position="407"/>
        <end position="427"/>
    </location>
</feature>
<reference evidence="7 8" key="1">
    <citation type="submission" date="2019-10" db="EMBL/GenBank/DDBJ databases">
        <title>Extracellular Electron Transfer in a Candidatus Methanoperedens spp. Enrichment Culture.</title>
        <authorList>
            <person name="Berger S."/>
            <person name="Rangel Shaw D."/>
            <person name="Berben T."/>
            <person name="In 'T Zandt M."/>
            <person name="Frank J."/>
            <person name="Reimann J."/>
            <person name="Jetten M.S.M."/>
            <person name="Welte C.U."/>
        </authorList>
    </citation>
    <scope>NUCLEOTIDE SEQUENCE [LARGE SCALE GENOMIC DNA]</scope>
    <source>
        <strain evidence="7">SB12</strain>
    </source>
</reference>
<keyword evidence="3 5" id="KW-1133">Transmembrane helix</keyword>
<dbReference type="EMBL" id="WBUI01000002">
    <property type="protein sequence ID" value="KAB2934625.1"/>
    <property type="molecule type" value="Genomic_DNA"/>
</dbReference>
<keyword evidence="4 5" id="KW-0472">Membrane</keyword>
<sequence length="618" mass="68467">MPGERVEFGPDILDRILVVPSMQNLPRRKIAGVVSRMECYRLSVGDEVFIADQPADFMYWVIEGEVTLSAPSGDQKIVAGDTFGEEALQAEGVYAQKAHVTEKALVVRLAADWSRSLFAGSSAFQGLLSALMRRLTGHGIKAVDSVESTNGEQGPDWLKTIGWLATMILPPLLFVFGRGTIAEGNQLVFLCISLATVLMWGFRLMNEFIPSIFAILSILILNIAPPEVALVGFTDGSFYLALSIFGLSSLIVSSGLAFRMVLWMLRAVPVSPRWHAWSLFSIGTLLTPLLPSANGRIALMMPVLKDLIDSSNYKPGGRTSTYLFMSGFAGFTMLSTIFLSSKTIHFVIFGLLPQQVKERFSWGYWLLASLAAGAVLVIGIFLLLEYYSRGKEDPGVTREQIKMQYRAFGPMSLPEWAALGGVMLFIVGISTESLHKIQLPWIGLMVLYATLAVGLLSPKQFRVSTDWTFLLYLGTLIGFVSTISYLGLDKEAAASLSFMGHYMKNQFWLFVIILSATVIVLRFFVPTNTAVAILASVLFPMAQALGVNPWVVGFILLMLSDIWFFPYQCTYYVQIESLVEKDPHLDTKTFYRFNAVSNALRIVAVFASIPFWKWLGLL</sequence>
<feature type="transmembrane region" description="Helical" evidence="5">
    <location>
        <begin position="439"/>
        <end position="457"/>
    </location>
</feature>
<evidence type="ECO:0000256" key="2">
    <source>
        <dbReference type="ARBA" id="ARBA00022692"/>
    </source>
</evidence>
<evidence type="ECO:0000256" key="1">
    <source>
        <dbReference type="ARBA" id="ARBA00004141"/>
    </source>
</evidence>
<evidence type="ECO:0000259" key="6">
    <source>
        <dbReference type="PROSITE" id="PS50042"/>
    </source>
</evidence>
<comment type="subcellular location">
    <subcellularLocation>
        <location evidence="1">Membrane</location>
        <topology evidence="1">Multi-pass membrane protein</topology>
    </subcellularLocation>
</comment>
<dbReference type="SUPFAM" id="SSF51206">
    <property type="entry name" value="cAMP-binding domain-like"/>
    <property type="match status" value="1"/>
</dbReference>
<dbReference type="Gene3D" id="2.60.120.10">
    <property type="entry name" value="Jelly Rolls"/>
    <property type="match status" value="1"/>
</dbReference>
<keyword evidence="2 5" id="KW-0812">Transmembrane</keyword>
<name>A0A833H489_9LEPT</name>
<dbReference type="PROSITE" id="PS50042">
    <property type="entry name" value="CNMP_BINDING_3"/>
    <property type="match status" value="1"/>
</dbReference>
<dbReference type="AlphaFoldDB" id="A0A833H489"/>
<dbReference type="GO" id="GO:0016020">
    <property type="term" value="C:membrane"/>
    <property type="evidence" value="ECO:0007669"/>
    <property type="project" value="UniProtKB-SubCell"/>
</dbReference>
<feature type="transmembrane region" description="Helical" evidence="5">
    <location>
        <begin position="531"/>
        <end position="559"/>
    </location>
</feature>
<evidence type="ECO:0000256" key="5">
    <source>
        <dbReference type="SAM" id="Phobius"/>
    </source>
</evidence>
<accession>A0A833H489</accession>
<feature type="transmembrane region" description="Helical" evidence="5">
    <location>
        <begin position="322"/>
        <end position="352"/>
    </location>
</feature>
<dbReference type="Pfam" id="PF00939">
    <property type="entry name" value="Na_sulph_symp"/>
    <property type="match status" value="1"/>
</dbReference>
<feature type="transmembrane region" description="Helical" evidence="5">
    <location>
        <begin position="469"/>
        <end position="486"/>
    </location>
</feature>
<proteinExistence type="predicted"/>
<feature type="domain" description="Cyclic nucleotide-binding" evidence="6">
    <location>
        <begin position="21"/>
        <end position="88"/>
    </location>
</feature>
<dbReference type="InterPro" id="IPR018490">
    <property type="entry name" value="cNMP-bd_dom_sf"/>
</dbReference>
<feature type="transmembrane region" description="Helical" evidence="5">
    <location>
        <begin position="239"/>
        <end position="262"/>
    </location>
</feature>
<feature type="transmembrane region" description="Helical" evidence="5">
    <location>
        <begin position="274"/>
        <end position="293"/>
    </location>
</feature>
<evidence type="ECO:0000313" key="7">
    <source>
        <dbReference type="EMBL" id="KAB2934625.1"/>
    </source>
</evidence>
<feature type="transmembrane region" description="Helical" evidence="5">
    <location>
        <begin position="364"/>
        <end position="387"/>
    </location>
</feature>
<evidence type="ECO:0000313" key="8">
    <source>
        <dbReference type="Proteomes" id="UP000460298"/>
    </source>
</evidence>
<dbReference type="Pfam" id="PF00027">
    <property type="entry name" value="cNMP_binding"/>
    <property type="match status" value="1"/>
</dbReference>
<dbReference type="InterPro" id="IPR014710">
    <property type="entry name" value="RmlC-like_jellyroll"/>
</dbReference>
<feature type="transmembrane region" description="Helical" evidence="5">
    <location>
        <begin position="187"/>
        <end position="205"/>
    </location>
</feature>
<feature type="transmembrane region" description="Helical" evidence="5">
    <location>
        <begin position="212"/>
        <end position="233"/>
    </location>
</feature>
<dbReference type="Proteomes" id="UP000460298">
    <property type="component" value="Unassembled WGS sequence"/>
</dbReference>
<gene>
    <name evidence="7" type="ORF">F9K24_02280</name>
</gene>
<dbReference type="InterPro" id="IPR000595">
    <property type="entry name" value="cNMP-bd_dom"/>
</dbReference>
<dbReference type="InterPro" id="IPR001898">
    <property type="entry name" value="SLC13A/DASS"/>
</dbReference>
<feature type="transmembrane region" description="Helical" evidence="5">
    <location>
        <begin position="507"/>
        <end position="525"/>
    </location>
</feature>
<evidence type="ECO:0000256" key="4">
    <source>
        <dbReference type="ARBA" id="ARBA00023136"/>
    </source>
</evidence>
<comment type="caution">
    <text evidence="7">The sequence shown here is derived from an EMBL/GenBank/DDBJ whole genome shotgun (WGS) entry which is preliminary data.</text>
</comment>
<evidence type="ECO:0000256" key="3">
    <source>
        <dbReference type="ARBA" id="ARBA00022989"/>
    </source>
</evidence>
<dbReference type="GO" id="GO:0022857">
    <property type="term" value="F:transmembrane transporter activity"/>
    <property type="evidence" value="ECO:0007669"/>
    <property type="project" value="InterPro"/>
</dbReference>
<protein>
    <submittedName>
        <fullName evidence="7">TRAP transporter large permease subunit</fullName>
    </submittedName>
</protein>
<feature type="transmembrane region" description="Helical" evidence="5">
    <location>
        <begin position="161"/>
        <end position="181"/>
    </location>
</feature>